<keyword evidence="3" id="KW-1185">Reference proteome</keyword>
<evidence type="ECO:0000313" key="2">
    <source>
        <dbReference type="EMBL" id="RFU65009.1"/>
    </source>
</evidence>
<reference evidence="2 3" key="1">
    <citation type="submission" date="2018-08" db="EMBL/GenBank/DDBJ databases">
        <title>Bacillus chawlae sp. nov., Bacillus glennii sp. nov., and Bacillus saganii sp. nov. Isolated from the Vehicle Assembly Building at Kennedy Space Center where the Viking Spacecraft were Assembled.</title>
        <authorList>
            <person name="Seuylemezian A."/>
            <person name="Vaishampayan P."/>
        </authorList>
    </citation>
    <scope>NUCLEOTIDE SEQUENCE [LARGE SCALE GENOMIC DNA]</scope>
    <source>
        <strain evidence="2 3">V44-8</strain>
    </source>
</reference>
<accession>A0A372LG08</accession>
<dbReference type="RefSeq" id="WP_117321185.1">
    <property type="nucleotide sequence ID" value="NZ_QVTD01000003.1"/>
</dbReference>
<dbReference type="AlphaFoldDB" id="A0A372LG08"/>
<dbReference type="OrthoDB" id="2967702at2"/>
<proteinExistence type="inferred from homology"/>
<comment type="similarity">
    <text evidence="1">Belongs to the ArsC family.</text>
</comment>
<dbReference type="InterPro" id="IPR006660">
    <property type="entry name" value="Arsenate_reductase-like"/>
</dbReference>
<dbReference type="Gene3D" id="3.40.30.10">
    <property type="entry name" value="Glutaredoxin"/>
    <property type="match status" value="1"/>
</dbReference>
<dbReference type="EMBL" id="QVTD01000003">
    <property type="protein sequence ID" value="RFU65009.1"/>
    <property type="molecule type" value="Genomic_DNA"/>
</dbReference>
<protein>
    <submittedName>
        <fullName evidence="2">Uncharacterized protein</fullName>
    </submittedName>
</protein>
<sequence length="137" mass="15609">MENWILYGKSGNPSFEVTKAWLKNHGIPAEVRSVFRITEQEIENLANISPRGVKGLAFPDAFSFSLINPQRASDQTLIDKIQSNALSDNEVKSLLVENPYLIVSPILTNFETLIIGYQYDVMVNKFRFFKVRDIQQA</sequence>
<organism evidence="2 3">
    <name type="scientific">Peribacillus glennii</name>
    <dbReference type="NCBI Taxonomy" id="2303991"/>
    <lineage>
        <taxon>Bacteria</taxon>
        <taxon>Bacillati</taxon>
        <taxon>Bacillota</taxon>
        <taxon>Bacilli</taxon>
        <taxon>Bacillales</taxon>
        <taxon>Bacillaceae</taxon>
        <taxon>Peribacillus</taxon>
    </lineage>
</organism>
<dbReference type="Proteomes" id="UP000262939">
    <property type="component" value="Unassembled WGS sequence"/>
</dbReference>
<evidence type="ECO:0000256" key="1">
    <source>
        <dbReference type="PROSITE-ProRule" id="PRU01282"/>
    </source>
</evidence>
<evidence type="ECO:0000313" key="3">
    <source>
        <dbReference type="Proteomes" id="UP000262939"/>
    </source>
</evidence>
<comment type="caution">
    <text evidence="2">The sequence shown here is derived from an EMBL/GenBank/DDBJ whole genome shotgun (WGS) entry which is preliminary data.</text>
</comment>
<name>A0A372LG08_9BACI</name>
<gene>
    <name evidence="2" type="ORF">D0466_03600</name>
</gene>
<dbReference type="PROSITE" id="PS51353">
    <property type="entry name" value="ARSC"/>
    <property type="match status" value="1"/>
</dbReference>
<dbReference type="InterPro" id="IPR036249">
    <property type="entry name" value="Thioredoxin-like_sf"/>
</dbReference>
<dbReference type="SUPFAM" id="SSF52833">
    <property type="entry name" value="Thioredoxin-like"/>
    <property type="match status" value="1"/>
</dbReference>